<keyword evidence="2" id="KW-1185">Reference proteome</keyword>
<name>A0A061FIK9_THECC</name>
<evidence type="ECO:0000313" key="1">
    <source>
        <dbReference type="EMBL" id="EOY14324.1"/>
    </source>
</evidence>
<protein>
    <submittedName>
        <fullName evidence="1">Uncharacterized protein</fullName>
    </submittedName>
</protein>
<reference evidence="1 2" key="1">
    <citation type="journal article" date="2013" name="Genome Biol.">
        <title>The genome sequence of the most widely cultivated cacao type and its use to identify candidate genes regulating pod color.</title>
        <authorList>
            <person name="Motamayor J.C."/>
            <person name="Mockaitis K."/>
            <person name="Schmutz J."/>
            <person name="Haiminen N."/>
            <person name="Iii D.L."/>
            <person name="Cornejo O."/>
            <person name="Findley S.D."/>
            <person name="Zheng P."/>
            <person name="Utro F."/>
            <person name="Royaert S."/>
            <person name="Saski C."/>
            <person name="Jenkins J."/>
            <person name="Podicheti R."/>
            <person name="Zhao M."/>
            <person name="Scheffler B.E."/>
            <person name="Stack J.C."/>
            <person name="Feltus F.A."/>
            <person name="Mustiga G.M."/>
            <person name="Amores F."/>
            <person name="Phillips W."/>
            <person name="Marelli J.P."/>
            <person name="May G.D."/>
            <person name="Shapiro H."/>
            <person name="Ma J."/>
            <person name="Bustamante C.D."/>
            <person name="Schnell R.J."/>
            <person name="Main D."/>
            <person name="Gilbert D."/>
            <person name="Parida L."/>
            <person name="Kuhn D.N."/>
        </authorList>
    </citation>
    <scope>NUCLEOTIDE SEQUENCE [LARGE SCALE GENOMIC DNA]</scope>
    <source>
        <strain evidence="2">cv. Matina 1-6</strain>
    </source>
</reference>
<dbReference type="Gene3D" id="3.30.420.10">
    <property type="entry name" value="Ribonuclease H-like superfamily/Ribonuclease H"/>
    <property type="match status" value="1"/>
</dbReference>
<dbReference type="HOGENOM" id="CLU_1771415_0_0_1"/>
<dbReference type="eggNOG" id="KOG0017">
    <property type="taxonomic scope" value="Eukaryota"/>
</dbReference>
<dbReference type="InParanoid" id="A0A061FIK9"/>
<dbReference type="Gramene" id="EOY14324">
    <property type="protein sequence ID" value="EOY14324"/>
    <property type="gene ID" value="TCM_033704"/>
</dbReference>
<dbReference type="EMBL" id="CM001885">
    <property type="protein sequence ID" value="EOY14324.1"/>
    <property type="molecule type" value="Genomic_DNA"/>
</dbReference>
<dbReference type="OMA" id="NRVVHKS"/>
<dbReference type="AlphaFoldDB" id="A0A061FIK9"/>
<dbReference type="GO" id="GO:0003676">
    <property type="term" value="F:nucleic acid binding"/>
    <property type="evidence" value="ECO:0007669"/>
    <property type="project" value="InterPro"/>
</dbReference>
<gene>
    <name evidence="1" type="ORF">TCM_033704</name>
</gene>
<proteinExistence type="predicted"/>
<evidence type="ECO:0000313" key="2">
    <source>
        <dbReference type="Proteomes" id="UP000026915"/>
    </source>
</evidence>
<dbReference type="Proteomes" id="UP000026915">
    <property type="component" value="Chromosome 7"/>
</dbReference>
<accession>A0A061FIK9</accession>
<organism evidence="1 2">
    <name type="scientific">Theobroma cacao</name>
    <name type="common">Cacao</name>
    <name type="synonym">Cocoa</name>
    <dbReference type="NCBI Taxonomy" id="3641"/>
    <lineage>
        <taxon>Eukaryota</taxon>
        <taxon>Viridiplantae</taxon>
        <taxon>Streptophyta</taxon>
        <taxon>Embryophyta</taxon>
        <taxon>Tracheophyta</taxon>
        <taxon>Spermatophyta</taxon>
        <taxon>Magnoliopsida</taxon>
        <taxon>eudicotyledons</taxon>
        <taxon>Gunneridae</taxon>
        <taxon>Pentapetalae</taxon>
        <taxon>rosids</taxon>
        <taxon>malvids</taxon>
        <taxon>Malvales</taxon>
        <taxon>Malvaceae</taxon>
        <taxon>Byttnerioideae</taxon>
        <taxon>Theobroma</taxon>
    </lineage>
</organism>
<dbReference type="InterPro" id="IPR036397">
    <property type="entry name" value="RNaseH_sf"/>
</dbReference>
<sequence length="147" mass="16693">MLRCLIRNNPKTWDLVIPQAEFAYNNSVIQSTKKTPFEDAYGLKPQRVLDLVPLPQEARVSDARELFADQIRKIHDEVKAALKASNAAYSLAANQHRRSPIFNISDLYLFDGFDGIASTIDDQVQYLSISKAEVIEEVLDVKEVRSR</sequence>